<organism evidence="4 5">
    <name type="scientific">Persicimonas caeni</name>
    <dbReference type="NCBI Taxonomy" id="2292766"/>
    <lineage>
        <taxon>Bacteria</taxon>
        <taxon>Deltaproteobacteria</taxon>
        <taxon>Bradymonadales</taxon>
        <taxon>Bradymonadaceae</taxon>
        <taxon>Persicimonas</taxon>
    </lineage>
</organism>
<accession>A0A5B8YCQ3</accession>
<protein>
    <submittedName>
        <fullName evidence="4">Transcriptional regulator</fullName>
    </submittedName>
</protein>
<feature type="region of interest" description="Disordered" evidence="2">
    <location>
        <begin position="172"/>
        <end position="191"/>
    </location>
</feature>
<dbReference type="EMBL" id="CP041186">
    <property type="protein sequence ID" value="QDG52744.1"/>
    <property type="molecule type" value="Genomic_DNA"/>
</dbReference>
<proteinExistence type="predicted"/>
<keyword evidence="5" id="KW-1185">Reference proteome</keyword>
<evidence type="ECO:0000259" key="3">
    <source>
        <dbReference type="Pfam" id="PF07879"/>
    </source>
</evidence>
<dbReference type="AlphaFoldDB" id="A0A4Y6PWP2"/>
<dbReference type="OrthoDB" id="9795345at2"/>
<dbReference type="Proteomes" id="UP000315995">
    <property type="component" value="Chromosome"/>
</dbReference>
<keyword evidence="1" id="KW-0175">Coiled coil</keyword>
<feature type="domain" description="PHA accumulation regulator DNA-binding N-terminal" evidence="3">
    <location>
        <begin position="4"/>
        <end position="63"/>
    </location>
</feature>
<evidence type="ECO:0000256" key="1">
    <source>
        <dbReference type="SAM" id="Coils"/>
    </source>
</evidence>
<accession>A0A4Y6PWP2</accession>
<reference evidence="4 5" key="1">
    <citation type="submission" date="2019-06" db="EMBL/GenBank/DDBJ databases">
        <title>Persicimonas caeni gen. nov., sp. nov., a predatory bacterium isolated from solar saltern.</title>
        <authorList>
            <person name="Wang S."/>
        </authorList>
    </citation>
    <scope>NUCLEOTIDE SEQUENCE [LARGE SCALE GENOMIC DNA]</scope>
    <source>
        <strain evidence="4 5">YN101</strain>
    </source>
</reference>
<dbReference type="RefSeq" id="WP_141199209.1">
    <property type="nucleotide sequence ID" value="NZ_CP041186.1"/>
</dbReference>
<dbReference type="Pfam" id="PF07879">
    <property type="entry name" value="PHB_acc_N"/>
    <property type="match status" value="1"/>
</dbReference>
<name>A0A4Y6PWP2_PERCE</name>
<feature type="coiled-coil region" evidence="1">
    <location>
        <begin position="144"/>
        <end position="171"/>
    </location>
</feature>
<gene>
    <name evidence="4" type="ORF">FIV42_18955</name>
</gene>
<evidence type="ECO:0000256" key="2">
    <source>
        <dbReference type="SAM" id="MobiDB-lite"/>
    </source>
</evidence>
<evidence type="ECO:0000313" key="4">
    <source>
        <dbReference type="EMBL" id="QDG52744.1"/>
    </source>
</evidence>
<feature type="compositionally biased region" description="Polar residues" evidence="2">
    <location>
        <begin position="177"/>
        <end position="191"/>
    </location>
</feature>
<dbReference type="InterPro" id="IPR012909">
    <property type="entry name" value="PHA_DNA-bd_N"/>
</dbReference>
<evidence type="ECO:0000313" key="5">
    <source>
        <dbReference type="Proteomes" id="UP000315995"/>
    </source>
</evidence>
<sequence>MTKIIKRYPNRKLYDTDQSAYVTLDQIEEMVKAGEDVKIVDNTSGEDITKATLAHIIFEQEKSKQSMLPLSALRGIIQSGEDFINRLQSPVTQFRDEFRRKAEAIEEGGKAVRDFVDSTQRSIDEMQRRIDDRLRDAVDQLTHIPEMNRDMHQLERRVIDLELRLERLERDLRAAQPTRQPTVTNPHENLP</sequence>